<accession>A0ABU9N6R0</accession>
<keyword evidence="1" id="KW-1133">Transmembrane helix</keyword>
<feature type="chain" id="PRO_5045177309" evidence="2">
    <location>
        <begin position="19"/>
        <end position="196"/>
    </location>
</feature>
<dbReference type="RefSeq" id="WP_342694866.1">
    <property type="nucleotide sequence ID" value="NZ_JBCGDO010000002.1"/>
</dbReference>
<keyword evidence="1" id="KW-0472">Membrane</keyword>
<proteinExistence type="predicted"/>
<feature type="transmembrane region" description="Helical" evidence="1">
    <location>
        <begin position="171"/>
        <end position="194"/>
    </location>
</feature>
<dbReference type="EMBL" id="JBCGDO010000002">
    <property type="protein sequence ID" value="MEM0541638.1"/>
    <property type="molecule type" value="Genomic_DNA"/>
</dbReference>
<keyword evidence="2" id="KW-0732">Signal</keyword>
<name>A0ABU9N6R0_9FLAO</name>
<protein>
    <submittedName>
        <fullName evidence="3">Uncharacterized protein</fullName>
    </submittedName>
</protein>
<feature type="signal peptide" evidence="2">
    <location>
        <begin position="1"/>
        <end position="18"/>
    </location>
</feature>
<evidence type="ECO:0000313" key="3">
    <source>
        <dbReference type="EMBL" id="MEM0541638.1"/>
    </source>
</evidence>
<evidence type="ECO:0000256" key="2">
    <source>
        <dbReference type="SAM" id="SignalP"/>
    </source>
</evidence>
<reference evidence="3 4" key="1">
    <citation type="submission" date="2024-03" db="EMBL/GenBank/DDBJ databases">
        <title>Two novel species of the genus Flavobacterium exhibiting potentially degradation of complex polysaccharides.</title>
        <authorList>
            <person name="Lian X."/>
        </authorList>
    </citation>
    <scope>NUCLEOTIDE SEQUENCE [LARGE SCALE GENOMIC DNA]</scope>
    <source>
        <strain evidence="4">j3</strain>
    </source>
</reference>
<gene>
    <name evidence="3" type="ORF">WFZ85_03340</name>
</gene>
<sequence>MKKSVVFICFLLTTIGFAQDLLTTKTGEDISCKVLEVAITEIKYKKFDDLNGPVFSILKSEVLLIRYENGTKDIFAVDENIGTVSFINNDPFAQGQSDALKYYKEYKTASTGTLVTSIFSPILGLVPAIATSSTPPDVSNLNYPNVAFLSNPDYVNGYKTKARKIKQDKVWTNYAIGAGTWLVLIVAAIAILTAGF</sequence>
<evidence type="ECO:0000256" key="1">
    <source>
        <dbReference type="SAM" id="Phobius"/>
    </source>
</evidence>
<keyword evidence="4" id="KW-1185">Reference proteome</keyword>
<organism evidence="3 4">
    <name type="scientific">Flavobacterium aureirubrum</name>
    <dbReference type="NCBI Taxonomy" id="3133147"/>
    <lineage>
        <taxon>Bacteria</taxon>
        <taxon>Pseudomonadati</taxon>
        <taxon>Bacteroidota</taxon>
        <taxon>Flavobacteriia</taxon>
        <taxon>Flavobacteriales</taxon>
        <taxon>Flavobacteriaceae</taxon>
        <taxon>Flavobacterium</taxon>
    </lineage>
</organism>
<comment type="caution">
    <text evidence="3">The sequence shown here is derived from an EMBL/GenBank/DDBJ whole genome shotgun (WGS) entry which is preliminary data.</text>
</comment>
<evidence type="ECO:0000313" key="4">
    <source>
        <dbReference type="Proteomes" id="UP001460072"/>
    </source>
</evidence>
<keyword evidence="1" id="KW-0812">Transmembrane</keyword>
<dbReference type="Proteomes" id="UP001460072">
    <property type="component" value="Unassembled WGS sequence"/>
</dbReference>